<proteinExistence type="predicted"/>
<protein>
    <submittedName>
        <fullName evidence="2">Uncharacterized protein</fullName>
    </submittedName>
</protein>
<feature type="region of interest" description="Disordered" evidence="1">
    <location>
        <begin position="1"/>
        <end position="25"/>
    </location>
</feature>
<gene>
    <name evidence="2" type="ORF">METZ01_LOCUS301198</name>
</gene>
<sequence length="38" mass="4366">SLTTWRRSWATPRSVGSARWRPAPSVPPWTSACWRVPD</sequence>
<feature type="non-terminal residue" evidence="2">
    <location>
        <position position="38"/>
    </location>
</feature>
<evidence type="ECO:0000313" key="2">
    <source>
        <dbReference type="EMBL" id="SVC48344.1"/>
    </source>
</evidence>
<evidence type="ECO:0000256" key="1">
    <source>
        <dbReference type="SAM" id="MobiDB-lite"/>
    </source>
</evidence>
<reference evidence="2" key="1">
    <citation type="submission" date="2018-05" db="EMBL/GenBank/DDBJ databases">
        <authorList>
            <person name="Lanie J.A."/>
            <person name="Ng W.-L."/>
            <person name="Kazmierczak K.M."/>
            <person name="Andrzejewski T.M."/>
            <person name="Davidsen T.M."/>
            <person name="Wayne K.J."/>
            <person name="Tettelin H."/>
            <person name="Glass J.I."/>
            <person name="Rusch D."/>
            <person name="Podicherti R."/>
            <person name="Tsui H.-C.T."/>
            <person name="Winkler M.E."/>
        </authorList>
    </citation>
    <scope>NUCLEOTIDE SEQUENCE</scope>
</reference>
<dbReference type="EMBL" id="UINC01093706">
    <property type="protein sequence ID" value="SVC48344.1"/>
    <property type="molecule type" value="Genomic_DNA"/>
</dbReference>
<feature type="non-terminal residue" evidence="2">
    <location>
        <position position="1"/>
    </location>
</feature>
<dbReference type="AlphaFoldDB" id="A0A382MHB4"/>
<accession>A0A382MHB4</accession>
<name>A0A382MHB4_9ZZZZ</name>
<organism evidence="2">
    <name type="scientific">marine metagenome</name>
    <dbReference type="NCBI Taxonomy" id="408172"/>
    <lineage>
        <taxon>unclassified sequences</taxon>
        <taxon>metagenomes</taxon>
        <taxon>ecological metagenomes</taxon>
    </lineage>
</organism>